<dbReference type="PANTHER" id="PTHR16105:SF0">
    <property type="entry name" value="RNA-BINDING REGION-CONTAINING PROTEIN 3"/>
    <property type="match status" value="1"/>
</dbReference>
<dbReference type="EMBL" id="QGNW01001593">
    <property type="protein sequence ID" value="RVW35756.1"/>
    <property type="molecule type" value="Genomic_DNA"/>
</dbReference>
<keyword evidence="1" id="KW-0694">RNA-binding</keyword>
<accession>A0A438DK72</accession>
<dbReference type="GO" id="GO:1990904">
    <property type="term" value="C:ribonucleoprotein complex"/>
    <property type="evidence" value="ECO:0007669"/>
    <property type="project" value="UniProtKB-KW"/>
</dbReference>
<evidence type="ECO:0000256" key="1">
    <source>
        <dbReference type="ARBA" id="ARBA00022884"/>
    </source>
</evidence>
<comment type="caution">
    <text evidence="2">The sequence shown here is derived from an EMBL/GenBank/DDBJ whole genome shotgun (WGS) entry which is preliminary data.</text>
</comment>
<dbReference type="InterPro" id="IPR045164">
    <property type="entry name" value="RBM41/RNPC3"/>
</dbReference>
<dbReference type="Proteomes" id="UP000288805">
    <property type="component" value="Unassembled WGS sequence"/>
</dbReference>
<dbReference type="GO" id="GO:0003723">
    <property type="term" value="F:RNA binding"/>
    <property type="evidence" value="ECO:0007669"/>
    <property type="project" value="UniProtKB-KW"/>
</dbReference>
<keyword evidence="2" id="KW-0687">Ribonucleoprotein</keyword>
<dbReference type="InterPro" id="IPR012677">
    <property type="entry name" value="Nucleotide-bd_a/b_plait_sf"/>
</dbReference>
<evidence type="ECO:0000313" key="3">
    <source>
        <dbReference type="Proteomes" id="UP000288805"/>
    </source>
</evidence>
<evidence type="ECO:0000313" key="2">
    <source>
        <dbReference type="EMBL" id="RVW35756.1"/>
    </source>
</evidence>
<proteinExistence type="predicted"/>
<protein>
    <submittedName>
        <fullName evidence="2">U11/U12 small nuclear ribonucleoprotein 65 kDa protein</fullName>
    </submittedName>
</protein>
<dbReference type="AlphaFoldDB" id="A0A438DK72"/>
<reference evidence="2 3" key="1">
    <citation type="journal article" date="2018" name="PLoS Genet.">
        <title>Population sequencing reveals clonal diversity and ancestral inbreeding in the grapevine cultivar Chardonnay.</title>
        <authorList>
            <person name="Roach M.J."/>
            <person name="Johnson D.L."/>
            <person name="Bohlmann J."/>
            <person name="van Vuuren H.J."/>
            <person name="Jones S.J."/>
            <person name="Pretorius I.S."/>
            <person name="Schmidt S.A."/>
            <person name="Borneman A.R."/>
        </authorList>
    </citation>
    <scope>NUCLEOTIDE SEQUENCE [LARGE SCALE GENOMIC DNA]</scope>
    <source>
        <strain evidence="3">cv. Chardonnay</strain>
        <tissue evidence="2">Leaf</tissue>
    </source>
</reference>
<gene>
    <name evidence="2" type="primary">SNRNP65_0</name>
    <name evidence="2" type="ORF">CK203_082493</name>
</gene>
<dbReference type="PANTHER" id="PTHR16105">
    <property type="entry name" value="RNA-BINDING REGION-CONTAINING PROTEIN 3"/>
    <property type="match status" value="1"/>
</dbReference>
<sequence length="104" mass="11635">MLLGGYMGVPWYMSGRDNRVIAPFGFQEGRMRGQAFVTFPSVELAHHALVCVYTNETGYANSIFQNMSNCDVLYFVVNVVNGYVFKGKPMIIQFGRNPAAAKEK</sequence>
<organism evidence="2 3">
    <name type="scientific">Vitis vinifera</name>
    <name type="common">Grape</name>
    <dbReference type="NCBI Taxonomy" id="29760"/>
    <lineage>
        <taxon>Eukaryota</taxon>
        <taxon>Viridiplantae</taxon>
        <taxon>Streptophyta</taxon>
        <taxon>Embryophyta</taxon>
        <taxon>Tracheophyta</taxon>
        <taxon>Spermatophyta</taxon>
        <taxon>Magnoliopsida</taxon>
        <taxon>eudicotyledons</taxon>
        <taxon>Gunneridae</taxon>
        <taxon>Pentapetalae</taxon>
        <taxon>rosids</taxon>
        <taxon>Vitales</taxon>
        <taxon>Vitaceae</taxon>
        <taxon>Viteae</taxon>
        <taxon>Vitis</taxon>
    </lineage>
</organism>
<dbReference type="Gene3D" id="3.30.70.330">
    <property type="match status" value="1"/>
</dbReference>
<name>A0A438DK72_VITVI</name>